<evidence type="ECO:0000313" key="9">
    <source>
        <dbReference type="Proteomes" id="UP000811844"/>
    </source>
</evidence>
<evidence type="ECO:0000256" key="6">
    <source>
        <dbReference type="SAM" id="Phobius"/>
    </source>
</evidence>
<dbReference type="RefSeq" id="WP_153660962.1">
    <property type="nucleotide sequence ID" value="NZ_JAAIKR010000001.1"/>
</dbReference>
<reference evidence="8 9" key="1">
    <citation type="submission" date="2020-02" db="EMBL/GenBank/DDBJ databases">
        <title>Shewanella WXL01 sp. nov., a marine bacterium isolated from green algae in Luhuitou Fringing Reef (Northern South China Sea).</title>
        <authorList>
            <person name="Wang X."/>
        </authorList>
    </citation>
    <scope>NUCLEOTIDE SEQUENCE [LARGE SCALE GENOMIC DNA]</scope>
    <source>
        <strain evidence="8 9">MCCC 1A01895</strain>
    </source>
</reference>
<keyword evidence="4 6" id="KW-1133">Transmembrane helix</keyword>
<keyword evidence="2" id="KW-1003">Cell membrane</keyword>
<evidence type="ECO:0000256" key="3">
    <source>
        <dbReference type="ARBA" id="ARBA00022692"/>
    </source>
</evidence>
<dbReference type="Proteomes" id="UP000811844">
    <property type="component" value="Unassembled WGS sequence"/>
</dbReference>
<dbReference type="PANTHER" id="PTHR30485">
    <property type="entry name" value="NI/FE-HYDROGENASE 1 B-TYPE CYTOCHROME SUBUNIT"/>
    <property type="match status" value="1"/>
</dbReference>
<evidence type="ECO:0000313" key="8">
    <source>
        <dbReference type="EMBL" id="MBR9726668.1"/>
    </source>
</evidence>
<accession>A0ABS5HY17</accession>
<keyword evidence="5 6" id="KW-0472">Membrane</keyword>
<proteinExistence type="predicted"/>
<comment type="subcellular location">
    <subcellularLocation>
        <location evidence="1">Cell membrane</location>
        <topology evidence="1">Multi-pass membrane protein</topology>
    </subcellularLocation>
</comment>
<protein>
    <submittedName>
        <fullName evidence="8">Cytochrome B</fullName>
    </submittedName>
</protein>
<comment type="caution">
    <text evidence="8">The sequence shown here is derived from an EMBL/GenBank/DDBJ whole genome shotgun (WGS) entry which is preliminary data.</text>
</comment>
<evidence type="ECO:0000256" key="2">
    <source>
        <dbReference type="ARBA" id="ARBA00022475"/>
    </source>
</evidence>
<feature type="domain" description="Cytochrome b561 bacterial/Ni-hydrogenase" evidence="7">
    <location>
        <begin position="10"/>
        <end position="178"/>
    </location>
</feature>
<dbReference type="PANTHER" id="PTHR30485:SF2">
    <property type="entry name" value="BLL0597 PROTEIN"/>
    <property type="match status" value="1"/>
</dbReference>
<dbReference type="InterPro" id="IPR011577">
    <property type="entry name" value="Cyt_b561_bac/Ni-Hgenase"/>
</dbReference>
<organism evidence="8 9">
    <name type="scientific">Shewanella intestini</name>
    <dbReference type="NCBI Taxonomy" id="2017544"/>
    <lineage>
        <taxon>Bacteria</taxon>
        <taxon>Pseudomonadati</taxon>
        <taxon>Pseudomonadota</taxon>
        <taxon>Gammaproteobacteria</taxon>
        <taxon>Alteromonadales</taxon>
        <taxon>Shewanellaceae</taxon>
        <taxon>Shewanella</taxon>
    </lineage>
</organism>
<dbReference type="Gene3D" id="1.20.950.20">
    <property type="entry name" value="Transmembrane di-heme cytochromes, Chain C"/>
    <property type="match status" value="1"/>
</dbReference>
<dbReference type="Pfam" id="PF01292">
    <property type="entry name" value="Ni_hydr_CYTB"/>
    <property type="match status" value="1"/>
</dbReference>
<feature type="transmembrane region" description="Helical" evidence="6">
    <location>
        <begin position="95"/>
        <end position="117"/>
    </location>
</feature>
<keyword evidence="3 6" id="KW-0812">Transmembrane</keyword>
<dbReference type="InterPro" id="IPR016174">
    <property type="entry name" value="Di-haem_cyt_TM"/>
</dbReference>
<dbReference type="SUPFAM" id="SSF81342">
    <property type="entry name" value="Transmembrane di-heme cytochromes"/>
    <property type="match status" value="1"/>
</dbReference>
<feature type="transmembrane region" description="Helical" evidence="6">
    <location>
        <begin position="12"/>
        <end position="30"/>
    </location>
</feature>
<feature type="transmembrane region" description="Helical" evidence="6">
    <location>
        <begin position="195"/>
        <end position="217"/>
    </location>
</feature>
<gene>
    <name evidence="8" type="ORF">G3R48_01515</name>
</gene>
<evidence type="ECO:0000256" key="1">
    <source>
        <dbReference type="ARBA" id="ARBA00004651"/>
    </source>
</evidence>
<feature type="transmembrane region" description="Helical" evidence="6">
    <location>
        <begin position="42"/>
        <end position="60"/>
    </location>
</feature>
<sequence>MTVKITVKIWDIPIRVFHWSLVGLLGGLWWSADAGEMELHQIFAYCLLVLLVVRIIWGFVGSDTARFSDFVRSPKAAINYLRGSLTPNTLGHNPAGGYMVVMMLLVLLVQLVTGLFATDDIMTEGPLYYLASSEQSRWLNWLHKTNFTLLQVLVVCHILAVVVHQLKGERLIQAMFSGNKPQNEKLKTPEMKPSWWAAGLFLGLSVIIGYYLIWPIYQYL</sequence>
<evidence type="ECO:0000259" key="7">
    <source>
        <dbReference type="Pfam" id="PF01292"/>
    </source>
</evidence>
<dbReference type="EMBL" id="JAAIKR010000001">
    <property type="protein sequence ID" value="MBR9726668.1"/>
    <property type="molecule type" value="Genomic_DNA"/>
</dbReference>
<feature type="transmembrane region" description="Helical" evidence="6">
    <location>
        <begin position="147"/>
        <end position="166"/>
    </location>
</feature>
<evidence type="ECO:0000256" key="4">
    <source>
        <dbReference type="ARBA" id="ARBA00022989"/>
    </source>
</evidence>
<keyword evidence="9" id="KW-1185">Reference proteome</keyword>
<dbReference type="InterPro" id="IPR051542">
    <property type="entry name" value="Hydrogenase_cytochrome"/>
</dbReference>
<name>A0ABS5HY17_9GAMM</name>
<evidence type="ECO:0000256" key="5">
    <source>
        <dbReference type="ARBA" id="ARBA00023136"/>
    </source>
</evidence>